<dbReference type="AlphaFoldDB" id="A0AA86PCN3"/>
<evidence type="ECO:0000313" key="3">
    <source>
        <dbReference type="Proteomes" id="UP001642409"/>
    </source>
</evidence>
<dbReference type="EMBL" id="CATOUU010000630">
    <property type="protein sequence ID" value="CAI9936083.1"/>
    <property type="molecule type" value="Genomic_DNA"/>
</dbReference>
<sequence>MKQVQVDEMINNNKQHLQQQFGKQQNIEYFAIVYKYYQTFNNYYDFILELRQVINNNPLLIANISESDSFNTILQQIGTSDLYSYFESEYNRFYNSVFKTQNIADLLQQYKFIVAELFELKQDTFYLTNENIQLLVDLQNFHSVDSLQQAFECEELKILKQLFETGTDYKQQYNQFIKDELHNLQLITGHSDPNYFYLLDILNQTDFTDLNAFMTDLKWKYSGFVDLTDYLNFIKDFSDYLIVIPQSNIDSIFKSDVIQKANSSIEFKLKNYFKRSKTDKFVALLNQQWSETFLSQMEILELIQELNEIQGETYQIIKLKDLKMKRNILLFVENNANEQ</sequence>
<reference evidence="1" key="1">
    <citation type="submission" date="2023-06" db="EMBL/GenBank/DDBJ databases">
        <authorList>
            <person name="Kurt Z."/>
        </authorList>
    </citation>
    <scope>NUCLEOTIDE SEQUENCE</scope>
</reference>
<name>A0AA86PCN3_9EUKA</name>
<evidence type="ECO:0000313" key="1">
    <source>
        <dbReference type="EMBL" id="CAI9936083.1"/>
    </source>
</evidence>
<dbReference type="Proteomes" id="UP001642409">
    <property type="component" value="Unassembled WGS sequence"/>
</dbReference>
<dbReference type="EMBL" id="CAXDID020000328">
    <property type="protein sequence ID" value="CAL6077535.1"/>
    <property type="molecule type" value="Genomic_DNA"/>
</dbReference>
<keyword evidence="3" id="KW-1185">Reference proteome</keyword>
<comment type="caution">
    <text evidence="1">The sequence shown here is derived from an EMBL/GenBank/DDBJ whole genome shotgun (WGS) entry which is preliminary data.</text>
</comment>
<proteinExistence type="predicted"/>
<accession>A0AA86PCN3</accession>
<protein>
    <submittedName>
        <fullName evidence="2">Hypothetical_protein</fullName>
    </submittedName>
</protein>
<reference evidence="2 3" key="2">
    <citation type="submission" date="2024-07" db="EMBL/GenBank/DDBJ databases">
        <authorList>
            <person name="Akdeniz Z."/>
        </authorList>
    </citation>
    <scope>NUCLEOTIDE SEQUENCE [LARGE SCALE GENOMIC DNA]</scope>
</reference>
<gene>
    <name evidence="1" type="ORF">HINF_LOCUS23728</name>
    <name evidence="2" type="ORF">HINF_LOCUS58420</name>
</gene>
<organism evidence="1">
    <name type="scientific">Hexamita inflata</name>
    <dbReference type="NCBI Taxonomy" id="28002"/>
    <lineage>
        <taxon>Eukaryota</taxon>
        <taxon>Metamonada</taxon>
        <taxon>Diplomonadida</taxon>
        <taxon>Hexamitidae</taxon>
        <taxon>Hexamitinae</taxon>
        <taxon>Hexamita</taxon>
    </lineage>
</organism>
<evidence type="ECO:0000313" key="2">
    <source>
        <dbReference type="EMBL" id="CAL6077535.1"/>
    </source>
</evidence>